<dbReference type="AlphaFoldDB" id="A0AA40EDT4"/>
<accession>A0AA40EDT4</accession>
<evidence type="ECO:0000313" key="4">
    <source>
        <dbReference type="Proteomes" id="UP001172101"/>
    </source>
</evidence>
<feature type="compositionally biased region" description="Low complexity" evidence="1">
    <location>
        <begin position="439"/>
        <end position="450"/>
    </location>
</feature>
<dbReference type="RefSeq" id="XP_060303554.1">
    <property type="nucleotide sequence ID" value="XM_060446409.1"/>
</dbReference>
<gene>
    <name evidence="3" type="ORF">B0T26DRAFT_762134</name>
</gene>
<keyword evidence="4" id="KW-1185">Reference proteome</keyword>
<proteinExistence type="predicted"/>
<feature type="region of interest" description="Disordered" evidence="1">
    <location>
        <begin position="411"/>
        <end position="485"/>
    </location>
</feature>
<comment type="caution">
    <text evidence="3">The sequence shown here is derived from an EMBL/GenBank/DDBJ whole genome shotgun (WGS) entry which is preliminary data.</text>
</comment>
<dbReference type="GeneID" id="85329679"/>
<evidence type="ECO:0008006" key="5">
    <source>
        <dbReference type="Google" id="ProtNLM"/>
    </source>
</evidence>
<feature type="compositionally biased region" description="Low complexity" evidence="1">
    <location>
        <begin position="471"/>
        <end position="485"/>
    </location>
</feature>
<feature type="chain" id="PRO_5041212138" description="Peptidase A1 domain-containing protein" evidence="2">
    <location>
        <begin position="22"/>
        <end position="605"/>
    </location>
</feature>
<evidence type="ECO:0000256" key="1">
    <source>
        <dbReference type="SAM" id="MobiDB-lite"/>
    </source>
</evidence>
<dbReference type="EMBL" id="JAUIRO010000001">
    <property type="protein sequence ID" value="KAK0734677.1"/>
    <property type="molecule type" value="Genomic_DNA"/>
</dbReference>
<feature type="compositionally biased region" description="Pro residues" evidence="1">
    <location>
        <begin position="426"/>
        <end position="438"/>
    </location>
</feature>
<reference evidence="3" key="1">
    <citation type="submission" date="2023-06" db="EMBL/GenBank/DDBJ databases">
        <title>Genome-scale phylogeny and comparative genomics of the fungal order Sordariales.</title>
        <authorList>
            <consortium name="Lawrence Berkeley National Laboratory"/>
            <person name="Hensen N."/>
            <person name="Bonometti L."/>
            <person name="Westerberg I."/>
            <person name="Brannstrom I.O."/>
            <person name="Guillou S."/>
            <person name="Cros-Aarteil S."/>
            <person name="Calhoun S."/>
            <person name="Haridas S."/>
            <person name="Kuo A."/>
            <person name="Mondo S."/>
            <person name="Pangilinan J."/>
            <person name="Riley R."/>
            <person name="LaButti K."/>
            <person name="Andreopoulos B."/>
            <person name="Lipzen A."/>
            <person name="Chen C."/>
            <person name="Yanf M."/>
            <person name="Daum C."/>
            <person name="Ng V."/>
            <person name="Clum A."/>
            <person name="Steindorff A."/>
            <person name="Ohm R."/>
            <person name="Martin F."/>
            <person name="Silar P."/>
            <person name="Natvig D."/>
            <person name="Lalanne C."/>
            <person name="Gautier V."/>
            <person name="Ament-velasquez S.L."/>
            <person name="Kruys A."/>
            <person name="Hutchinson M.I."/>
            <person name="Powell A.J."/>
            <person name="Barry K."/>
            <person name="Miller A.N."/>
            <person name="Grigoriev I.V."/>
            <person name="Debuchy R."/>
            <person name="Gladieux P."/>
            <person name="Thoren M.H."/>
            <person name="Johannesson H."/>
        </authorList>
    </citation>
    <scope>NUCLEOTIDE SEQUENCE</scope>
    <source>
        <strain evidence="3">SMH2392-1A</strain>
    </source>
</reference>
<protein>
    <recommendedName>
        <fullName evidence="5">Peptidase A1 domain-containing protein</fullName>
    </recommendedName>
</protein>
<feature type="signal peptide" evidence="2">
    <location>
        <begin position="1"/>
        <end position="21"/>
    </location>
</feature>
<dbReference type="Proteomes" id="UP001172101">
    <property type="component" value="Unassembled WGS sequence"/>
</dbReference>
<sequence>MMFLPKHVLAMLPQLATLAWSQDFPGNPFDAAETVIATSTSTCYALPIQTTTATKATYNGTVDSDSVGGLSYFLDEFGQVLPVFGLRDVQSQTDLLFDISDPVQLGIVYPDNSAVVFNGSGITVISADCSSVLSLVLPGFYDYLIQQGGGGGGGTRKSKKRSPFLHHAHHQGKLERRVASGYPIDYFVDVVVFDQCGNTPSDPFDVTLTIGGGFECRDRADIINGVWMQGVNGLYKWTCMWPSPASREQMCELELLRQLGYSRDDFGTLVPAPSLVSILSTGIDNLPPLSGAAAEILNSPYFSPTWSSTMTGLKDLMYLQQLIDAQQLDPNAIAASVCLSTTDLKEFVWLKIRDPPGYQYLLTSVIDDTIRFTSSMQFNQEIIGTATASCLFSGPSTLPLTTPVNTNILIGCNDPPAQPTATAGPNPLPGGPPGPPDPASSAAAAGGPPARVRPRTDPAVCTATNQPGTATSTSSTTSSPSSSSTSWKISIETFSNPPLATTTCSFDQRCDPAPSSKCEGPNTALTFESPDWPGCQCGHNVEGRVACFRALNPVRDPSPTPCASPGDCPGGMLCIHDFPCWFVGPGIGGPTMPGECYNPCPWGGV</sequence>
<evidence type="ECO:0000256" key="2">
    <source>
        <dbReference type="SAM" id="SignalP"/>
    </source>
</evidence>
<name>A0AA40EDT4_9PEZI</name>
<evidence type="ECO:0000313" key="3">
    <source>
        <dbReference type="EMBL" id="KAK0734677.1"/>
    </source>
</evidence>
<keyword evidence="2" id="KW-0732">Signal</keyword>
<organism evidence="3 4">
    <name type="scientific">Lasiosphaeria miniovina</name>
    <dbReference type="NCBI Taxonomy" id="1954250"/>
    <lineage>
        <taxon>Eukaryota</taxon>
        <taxon>Fungi</taxon>
        <taxon>Dikarya</taxon>
        <taxon>Ascomycota</taxon>
        <taxon>Pezizomycotina</taxon>
        <taxon>Sordariomycetes</taxon>
        <taxon>Sordariomycetidae</taxon>
        <taxon>Sordariales</taxon>
        <taxon>Lasiosphaeriaceae</taxon>
        <taxon>Lasiosphaeria</taxon>
    </lineage>
</organism>